<organism evidence="2">
    <name type="scientific">Magnetococcus massalia (strain MO-1)</name>
    <dbReference type="NCBI Taxonomy" id="451514"/>
    <lineage>
        <taxon>Bacteria</taxon>
        <taxon>Pseudomonadati</taxon>
        <taxon>Pseudomonadota</taxon>
        <taxon>Magnetococcia</taxon>
        <taxon>Magnetococcales</taxon>
        <taxon>Magnetococcaceae</taxon>
        <taxon>Magnetococcus</taxon>
    </lineage>
</organism>
<protein>
    <recommendedName>
        <fullName evidence="3">Transmembrane protein</fullName>
    </recommendedName>
</protein>
<name>A0A1S7LG68_MAGMO</name>
<accession>A0A1S7LG68</accession>
<evidence type="ECO:0000313" key="2">
    <source>
        <dbReference type="EMBL" id="CRH05423.1"/>
    </source>
</evidence>
<dbReference type="InterPro" id="IPR025293">
    <property type="entry name" value="YfiR/HmsC-like"/>
</dbReference>
<proteinExistence type="predicted"/>
<feature type="chain" id="PRO_5012820118" description="Transmembrane protein" evidence="1">
    <location>
        <begin position="36"/>
        <end position="195"/>
    </location>
</feature>
<gene>
    <name evidence="2" type="ORF">MAGMO_1230</name>
</gene>
<evidence type="ECO:0000256" key="1">
    <source>
        <dbReference type="SAM" id="SignalP"/>
    </source>
</evidence>
<evidence type="ECO:0008006" key="3">
    <source>
        <dbReference type="Google" id="ProtNLM"/>
    </source>
</evidence>
<dbReference type="EMBL" id="LO017727">
    <property type="protein sequence ID" value="CRH05423.1"/>
    <property type="molecule type" value="Genomic_DNA"/>
</dbReference>
<dbReference type="Pfam" id="PF13689">
    <property type="entry name" value="DUF4154"/>
    <property type="match status" value="1"/>
</dbReference>
<feature type="signal peptide" evidence="1">
    <location>
        <begin position="1"/>
        <end position="35"/>
    </location>
</feature>
<sequence length="195" mass="22128">MSNGQRFSRAWQMIVRSTIAVGLLLALLPASPVQADDGVTRQREKAIKVALIYNLAKFVKWPQEQSISSRFNLCIFGQNPFGDSIKILNSRTVQGRPIQLYLSDEPRQFSRCHLVFMGHPQSLQFTPQLRPHFYSPVLTVSDHPDFNLQGGMVYLGREGKRIKLTVNRSAIKRSRLTLSAQVYQLAHVVTDEFGE</sequence>
<keyword evidence="1" id="KW-0732">Signal</keyword>
<reference evidence="2" key="1">
    <citation type="submission" date="2015-04" db="EMBL/GenBank/DDBJ databases">
        <authorList>
            <person name="Syromyatnikov M.Y."/>
            <person name="Popov V.N."/>
        </authorList>
    </citation>
    <scope>NUCLEOTIDE SEQUENCE</scope>
    <source>
        <strain evidence="2">MO-1</strain>
    </source>
</reference>
<dbReference type="AlphaFoldDB" id="A0A1S7LG68"/>